<comment type="caution">
    <text evidence="1">The sequence shown here is derived from an EMBL/GenBank/DDBJ whole genome shotgun (WGS) entry which is preliminary data.</text>
</comment>
<dbReference type="AlphaFoldDB" id="A0AA37UJQ4"/>
<dbReference type="RefSeq" id="XP_049130906.1">
    <property type="nucleotide sequence ID" value="XM_049274949.1"/>
</dbReference>
<dbReference type="Proteomes" id="UP001055115">
    <property type="component" value="Unassembled WGS sequence"/>
</dbReference>
<dbReference type="GeneID" id="73329539"/>
<evidence type="ECO:0000313" key="2">
    <source>
        <dbReference type="Proteomes" id="UP001055115"/>
    </source>
</evidence>
<dbReference type="EMBL" id="BQXU01000024">
    <property type="protein sequence ID" value="GKT48556.1"/>
    <property type="molecule type" value="Genomic_DNA"/>
</dbReference>
<accession>A0AA37UJQ4</accession>
<sequence length="71" mass="7625">MPEEELKGGAAISPGWLGVVKRLNFVPASFRGPASGGCSTRMVLVMYAWWTKRPRDGFVKQGSEIGGERGG</sequence>
<evidence type="ECO:0000313" key="1">
    <source>
        <dbReference type="EMBL" id="GKT48556.1"/>
    </source>
</evidence>
<reference evidence="1 2" key="1">
    <citation type="submission" date="2022-03" db="EMBL/GenBank/DDBJ databases">
        <title>Genome data of Colletotrichum spp.</title>
        <authorList>
            <person name="Utami Y.D."/>
            <person name="Hiruma K."/>
        </authorList>
    </citation>
    <scope>NUCLEOTIDE SEQUENCE [LARGE SCALE GENOMIC DNA]</scope>
    <source>
        <strain evidence="1 2">MAFF 239500</strain>
    </source>
</reference>
<organism evidence="1 2">
    <name type="scientific">Colletotrichum spaethianum</name>
    <dbReference type="NCBI Taxonomy" id="700344"/>
    <lineage>
        <taxon>Eukaryota</taxon>
        <taxon>Fungi</taxon>
        <taxon>Dikarya</taxon>
        <taxon>Ascomycota</taxon>
        <taxon>Pezizomycotina</taxon>
        <taxon>Sordariomycetes</taxon>
        <taxon>Hypocreomycetidae</taxon>
        <taxon>Glomerellales</taxon>
        <taxon>Glomerellaceae</taxon>
        <taxon>Colletotrichum</taxon>
        <taxon>Colletotrichum spaethianum species complex</taxon>
    </lineage>
</organism>
<name>A0AA37UJQ4_9PEZI</name>
<protein>
    <submittedName>
        <fullName evidence="1">Uncharacterized protein</fullName>
    </submittedName>
</protein>
<keyword evidence="2" id="KW-1185">Reference proteome</keyword>
<proteinExistence type="predicted"/>
<gene>
    <name evidence="1" type="ORF">ColSpa_08737</name>
</gene>